<dbReference type="Proteomes" id="UP001217089">
    <property type="component" value="Unassembled WGS sequence"/>
</dbReference>
<protein>
    <recommendedName>
        <fullName evidence="2">Methyltransferase domain-containing protein</fullName>
    </recommendedName>
</protein>
<dbReference type="InterPro" id="IPR025714">
    <property type="entry name" value="Methyltranfer_dom"/>
</dbReference>
<dbReference type="SUPFAM" id="SSF53335">
    <property type="entry name" value="S-adenosyl-L-methionine-dependent methyltransferases"/>
    <property type="match status" value="1"/>
</dbReference>
<name>A0ABQ9EN95_TEGGR</name>
<reference evidence="3 4" key="1">
    <citation type="submission" date="2022-12" db="EMBL/GenBank/DDBJ databases">
        <title>Chromosome-level genome of Tegillarca granosa.</title>
        <authorList>
            <person name="Kim J."/>
        </authorList>
    </citation>
    <scope>NUCLEOTIDE SEQUENCE [LARGE SCALE GENOMIC DNA]</scope>
    <source>
        <strain evidence="3">Teg-2019</strain>
        <tissue evidence="3">Adductor muscle</tissue>
    </source>
</reference>
<organism evidence="3 4">
    <name type="scientific">Tegillarca granosa</name>
    <name type="common">Malaysian cockle</name>
    <name type="synonym">Anadara granosa</name>
    <dbReference type="NCBI Taxonomy" id="220873"/>
    <lineage>
        <taxon>Eukaryota</taxon>
        <taxon>Metazoa</taxon>
        <taxon>Spiralia</taxon>
        <taxon>Lophotrochozoa</taxon>
        <taxon>Mollusca</taxon>
        <taxon>Bivalvia</taxon>
        <taxon>Autobranchia</taxon>
        <taxon>Pteriomorphia</taxon>
        <taxon>Arcoida</taxon>
        <taxon>Arcoidea</taxon>
        <taxon>Arcidae</taxon>
        <taxon>Tegillarca</taxon>
    </lineage>
</organism>
<dbReference type="Pfam" id="PF13679">
    <property type="entry name" value="Methyltransf_32"/>
    <property type="match status" value="1"/>
</dbReference>
<proteinExistence type="predicted"/>
<dbReference type="InterPro" id="IPR052220">
    <property type="entry name" value="METTL25"/>
</dbReference>
<dbReference type="EMBL" id="JARBDR010000811">
    <property type="protein sequence ID" value="KAJ8306713.1"/>
    <property type="molecule type" value="Genomic_DNA"/>
</dbReference>
<evidence type="ECO:0000313" key="4">
    <source>
        <dbReference type="Proteomes" id="UP001217089"/>
    </source>
</evidence>
<keyword evidence="4" id="KW-1185">Reference proteome</keyword>
<dbReference type="PANTHER" id="PTHR12496">
    <property type="entry name" value="CGI-41 METHYLTRANSFERASE"/>
    <property type="match status" value="1"/>
</dbReference>
<feature type="region of interest" description="Disordered" evidence="1">
    <location>
        <begin position="363"/>
        <end position="384"/>
    </location>
</feature>
<evidence type="ECO:0000313" key="3">
    <source>
        <dbReference type="EMBL" id="KAJ8306713.1"/>
    </source>
</evidence>
<sequence length="911" mass="105545">MEMLFSALVAQRRLFGIAFPLRRHLRKCCYYSKHLFSAFTEILLILHKYQTVLEKFSNNEKIKIQPNIKLQTETITGIFADDDAAADDYVDDAAAAVVLFNCFPFLLSVFKYIFNISLIDLILDSWDPYLISFTPEQLNELPFGNFIQYLYGMLIIQKSSSSHCHSNVFGRLYLLSDLLISISSQRLHFGDYGSQSGTMSCKFLLNLFERLDDWPESFKAFIHEALRFSSLRQQCVTKSLQDVTIDAELKRGMSAKKQHEVSNMAPLVHQLMEQTGSDMVVDIGSGLGYLGQTLHNKYGHTVIGLESKQSHTSRAEKRHFKTDSMNGVFNLTFELQQDGLCMQKFEHMILEFYDKITTSKDQNVQKDRNISEDQNVTKDQDVAKDQDTQIPCPLQQIDSCSDVNSKHFIDNNVAMVTESSGVNKFKQQSFKNNETSCGHTNLEQDINVTESKFNIEVSNCSSKYVIDDDNQCQQCVDSISVNSPRLPRVLMIGLHCCGDLTPTMMDYFLKLDIVKGLCCVSCCYHRMNFDGTNICNAVFKIQCHFLYMYKEFKKKKKKKNFTKIKNSRNFQNFPLSSKMKQAYREVRKTHSDWLLNVYSMRLAAQETRSRWKNQSQNDHIKHIYSVAYRGILELFINEDSGSTKKLFRKVVHKSDFSSFHDYIEAVCSRTTLADTEYNNKPKLEISTRAHLNQYTGHTADKDNISSIKQRLLELHEENQKWFRYIEPITPVLEGMILIDRLLWLQENKCHGELFPVFNDHISPRNIALISYNVSKNRCYLLQQDCKKKKLWASFMYQEIPTNICAELFFTNCATMLINELVLISARSNRILQYAYGIIEKKRIPKRRQLKIYKYIILTLNQKNSKEQITQNLPIVSCNILLTYINSKQSGLHSQNKILVHNFLLTLDRNIS</sequence>
<dbReference type="InterPro" id="IPR029063">
    <property type="entry name" value="SAM-dependent_MTases_sf"/>
</dbReference>
<gene>
    <name evidence="3" type="ORF">KUTeg_015754</name>
</gene>
<dbReference type="PANTHER" id="PTHR12496:SF0">
    <property type="entry name" value="METHYLTRANSFERASE DOMAIN-CONTAINING PROTEIN"/>
    <property type="match status" value="1"/>
</dbReference>
<evidence type="ECO:0000256" key="1">
    <source>
        <dbReference type="SAM" id="MobiDB-lite"/>
    </source>
</evidence>
<accession>A0ABQ9EN95</accession>
<feature type="domain" description="Methyltransferase" evidence="2">
    <location>
        <begin position="256"/>
        <end position="528"/>
    </location>
</feature>
<comment type="caution">
    <text evidence="3">The sequence shown here is derived from an EMBL/GenBank/DDBJ whole genome shotgun (WGS) entry which is preliminary data.</text>
</comment>
<evidence type="ECO:0000259" key="2">
    <source>
        <dbReference type="Pfam" id="PF13679"/>
    </source>
</evidence>